<reference evidence="1 2" key="1">
    <citation type="journal article" date="2016" name="Biochim. Biophys. Acta">
        <title>Characterization of red-shifted phycobilisomes isolated from the chlorophyll f-containing cyanobacterium Halomicronema hongdechloris.</title>
        <authorList>
            <person name="Li Y."/>
            <person name="Lin Y."/>
            <person name="Garvey C.J."/>
            <person name="Birch D."/>
            <person name="Corkery R.W."/>
            <person name="Loughlin P.C."/>
            <person name="Scheer H."/>
            <person name="Willows R.D."/>
            <person name="Chen M."/>
        </authorList>
    </citation>
    <scope>NUCLEOTIDE SEQUENCE [LARGE SCALE GENOMIC DNA]</scope>
    <source>
        <strain evidence="1 2">C2206</strain>
    </source>
</reference>
<dbReference type="Proteomes" id="UP000191901">
    <property type="component" value="Chromosome"/>
</dbReference>
<gene>
    <name evidence="1" type="ORF">XM38_029420</name>
</gene>
<keyword evidence="2" id="KW-1185">Reference proteome</keyword>
<dbReference type="OrthoDB" id="531045at2"/>
<dbReference type="EMBL" id="CP021983">
    <property type="protein sequence ID" value="ASC71988.1"/>
    <property type="molecule type" value="Genomic_DNA"/>
</dbReference>
<proteinExistence type="predicted"/>
<protein>
    <submittedName>
        <fullName evidence="1">Uncharacterized protein</fullName>
    </submittedName>
</protein>
<name>A0A1Z3HNW6_9CYAN</name>
<organism evidence="1 2">
    <name type="scientific">Halomicronema hongdechloris C2206</name>
    <dbReference type="NCBI Taxonomy" id="1641165"/>
    <lineage>
        <taxon>Bacteria</taxon>
        <taxon>Bacillati</taxon>
        <taxon>Cyanobacteriota</taxon>
        <taxon>Cyanophyceae</taxon>
        <taxon>Nodosilineales</taxon>
        <taxon>Nodosilineaceae</taxon>
        <taxon>Halomicronema</taxon>
    </lineage>
</organism>
<dbReference type="AlphaFoldDB" id="A0A1Z3HNW6"/>
<sequence length="110" mass="12422">MARYTNLFKTANSIPTLRQSLISTLQSCDFNLIYETADYLVAKEKPGQVSISQLATIELLINPPTSQDQEVKISLVVKNEELPLRRNNHCQKVFEVVNQAISTSTLWQPS</sequence>
<dbReference type="KEGG" id="hhg:XM38_029420"/>
<accession>A0A1Z3HNW6</accession>
<dbReference type="STRING" id="1641165.XM38_08975"/>
<evidence type="ECO:0000313" key="1">
    <source>
        <dbReference type="EMBL" id="ASC71988.1"/>
    </source>
</evidence>
<dbReference type="RefSeq" id="WP_080807903.1">
    <property type="nucleotide sequence ID" value="NZ_CP021983.2"/>
</dbReference>
<evidence type="ECO:0000313" key="2">
    <source>
        <dbReference type="Proteomes" id="UP000191901"/>
    </source>
</evidence>